<accession>A0ACB0ZSV8</accession>
<protein>
    <submittedName>
        <fullName evidence="1">Uncharacterized protein</fullName>
    </submittedName>
</protein>
<comment type="caution">
    <text evidence="1">The sequence shown here is derived from an EMBL/GenBank/DDBJ whole genome shotgun (WGS) entry which is preliminary data.</text>
</comment>
<sequence length="56" mass="6619">MDEYNQTGLESSNCTNRRKLFIASDELKDVVKEAKIRWGNKYEIYHGPFNTKSMVY</sequence>
<organism evidence="1 2">
    <name type="scientific">Meloidogyne enterolobii</name>
    <name type="common">Root-knot nematode worm</name>
    <name type="synonym">Meloidogyne mayaguensis</name>
    <dbReference type="NCBI Taxonomy" id="390850"/>
    <lineage>
        <taxon>Eukaryota</taxon>
        <taxon>Metazoa</taxon>
        <taxon>Ecdysozoa</taxon>
        <taxon>Nematoda</taxon>
        <taxon>Chromadorea</taxon>
        <taxon>Rhabditida</taxon>
        <taxon>Tylenchina</taxon>
        <taxon>Tylenchomorpha</taxon>
        <taxon>Tylenchoidea</taxon>
        <taxon>Meloidogynidae</taxon>
        <taxon>Meloidogyninae</taxon>
        <taxon>Meloidogyne</taxon>
    </lineage>
</organism>
<proteinExistence type="predicted"/>
<evidence type="ECO:0000313" key="1">
    <source>
        <dbReference type="EMBL" id="CAK5082038.1"/>
    </source>
</evidence>
<dbReference type="EMBL" id="CAVMJV010000045">
    <property type="protein sequence ID" value="CAK5082038.1"/>
    <property type="molecule type" value="Genomic_DNA"/>
</dbReference>
<dbReference type="Proteomes" id="UP001497535">
    <property type="component" value="Unassembled WGS sequence"/>
</dbReference>
<gene>
    <name evidence="1" type="ORF">MENTE1834_LOCUS29285</name>
</gene>
<evidence type="ECO:0000313" key="2">
    <source>
        <dbReference type="Proteomes" id="UP001497535"/>
    </source>
</evidence>
<name>A0ACB0ZSV8_MELEN</name>
<keyword evidence="2" id="KW-1185">Reference proteome</keyword>
<reference evidence="1" key="1">
    <citation type="submission" date="2023-11" db="EMBL/GenBank/DDBJ databases">
        <authorList>
            <person name="Poullet M."/>
        </authorList>
    </citation>
    <scope>NUCLEOTIDE SEQUENCE</scope>
    <source>
        <strain evidence="1">E1834</strain>
    </source>
</reference>